<evidence type="ECO:0000313" key="2">
    <source>
        <dbReference type="EMBL" id="EEF49609.1"/>
    </source>
</evidence>
<evidence type="ECO:0000313" key="3">
    <source>
        <dbReference type="Proteomes" id="UP000008311"/>
    </source>
</evidence>
<gene>
    <name evidence="2" type="ORF">RCOM_1453670</name>
</gene>
<dbReference type="Proteomes" id="UP000008311">
    <property type="component" value="Unassembled WGS sequence"/>
</dbReference>
<protein>
    <submittedName>
        <fullName evidence="2">Uncharacterized protein</fullName>
    </submittedName>
</protein>
<evidence type="ECO:0000256" key="1">
    <source>
        <dbReference type="SAM" id="MobiDB-lite"/>
    </source>
</evidence>
<name>B9RGF4_RICCO</name>
<accession>B9RGF4</accession>
<dbReference type="InParanoid" id="B9RGF4"/>
<reference evidence="3" key="1">
    <citation type="journal article" date="2010" name="Nat. Biotechnol.">
        <title>Draft genome sequence of the oilseed species Ricinus communis.</title>
        <authorList>
            <person name="Chan A.P."/>
            <person name="Crabtree J."/>
            <person name="Zhao Q."/>
            <person name="Lorenzi H."/>
            <person name="Orvis J."/>
            <person name="Puiu D."/>
            <person name="Melake-Berhan A."/>
            <person name="Jones K.M."/>
            <person name="Redman J."/>
            <person name="Chen G."/>
            <person name="Cahoon E.B."/>
            <person name="Gedil M."/>
            <person name="Stanke M."/>
            <person name="Haas B.J."/>
            <person name="Wortman J.R."/>
            <person name="Fraser-Liggett C.M."/>
            <person name="Ravel J."/>
            <person name="Rabinowicz P.D."/>
        </authorList>
    </citation>
    <scope>NUCLEOTIDE SEQUENCE [LARGE SCALE GENOMIC DNA]</scope>
    <source>
        <strain evidence="3">cv. Hale</strain>
    </source>
</reference>
<feature type="region of interest" description="Disordered" evidence="1">
    <location>
        <begin position="1"/>
        <end position="27"/>
    </location>
</feature>
<organism evidence="2 3">
    <name type="scientific">Ricinus communis</name>
    <name type="common">Castor bean</name>
    <dbReference type="NCBI Taxonomy" id="3988"/>
    <lineage>
        <taxon>Eukaryota</taxon>
        <taxon>Viridiplantae</taxon>
        <taxon>Streptophyta</taxon>
        <taxon>Embryophyta</taxon>
        <taxon>Tracheophyta</taxon>
        <taxon>Spermatophyta</taxon>
        <taxon>Magnoliopsida</taxon>
        <taxon>eudicotyledons</taxon>
        <taxon>Gunneridae</taxon>
        <taxon>Pentapetalae</taxon>
        <taxon>rosids</taxon>
        <taxon>fabids</taxon>
        <taxon>Malpighiales</taxon>
        <taxon>Euphorbiaceae</taxon>
        <taxon>Acalyphoideae</taxon>
        <taxon>Acalypheae</taxon>
        <taxon>Ricinus</taxon>
    </lineage>
</organism>
<dbReference type="AlphaFoldDB" id="B9RGF4"/>
<sequence length="67" mass="7234">MLRSKTARSLCSSHELPSPINGESDDDSAAKAIGCLACCSSNLAIVQMSLSSALWKWLKGIARRIFH</sequence>
<keyword evidence="3" id="KW-1185">Reference proteome</keyword>
<dbReference type="EMBL" id="EQ973778">
    <property type="protein sequence ID" value="EEF49609.1"/>
    <property type="molecule type" value="Genomic_DNA"/>
</dbReference>
<proteinExistence type="predicted"/>